<dbReference type="EMBL" id="CP069102">
    <property type="protein sequence ID" value="QSS50538.1"/>
    <property type="molecule type" value="Genomic_DNA"/>
</dbReference>
<accession>A0A8A1L803</accession>
<evidence type="ECO:0000313" key="2">
    <source>
        <dbReference type="EMBL" id="QSS50538.1"/>
    </source>
</evidence>
<evidence type="ECO:0000256" key="1">
    <source>
        <dbReference type="SAM" id="MobiDB-lite"/>
    </source>
</evidence>
<dbReference type="AlphaFoldDB" id="A0A8A1L803"/>
<reference evidence="2" key="1">
    <citation type="submission" date="2021-01" db="EMBL/GenBank/DDBJ databases">
        <title>Chromosome-level genome assembly of a human fungal pathogen reveals clustering of transcriptionally co-regulated genes.</title>
        <authorList>
            <person name="Voorhies M."/>
            <person name="Cohen S."/>
            <person name="Shea T.P."/>
            <person name="Petrus S."/>
            <person name="Munoz J.F."/>
            <person name="Poplawski S."/>
            <person name="Goldman W.E."/>
            <person name="Michael T."/>
            <person name="Cuomo C.A."/>
            <person name="Sil A."/>
            <person name="Beyhan S."/>
        </authorList>
    </citation>
    <scope>NUCLEOTIDE SEQUENCE</scope>
    <source>
        <strain evidence="2">H88</strain>
    </source>
</reference>
<gene>
    <name evidence="2" type="ORF">I7I53_11264</name>
</gene>
<sequence>MLHVCACLTLNCQGSPYATNITIHHSNTEYGSKNGFAPARSRQIKKRIKKKKKEKIHPSFKKRKNLPMSRHG</sequence>
<organism evidence="2 3">
    <name type="scientific">Ajellomyces capsulatus (strain H88)</name>
    <name type="common">Darling's disease fungus</name>
    <name type="synonym">Histoplasma capsulatum</name>
    <dbReference type="NCBI Taxonomy" id="544711"/>
    <lineage>
        <taxon>Eukaryota</taxon>
        <taxon>Fungi</taxon>
        <taxon>Dikarya</taxon>
        <taxon>Ascomycota</taxon>
        <taxon>Pezizomycotina</taxon>
        <taxon>Eurotiomycetes</taxon>
        <taxon>Eurotiomycetidae</taxon>
        <taxon>Onygenales</taxon>
        <taxon>Ajellomycetaceae</taxon>
        <taxon>Histoplasma</taxon>
    </lineage>
</organism>
<proteinExistence type="predicted"/>
<dbReference type="VEuPathDB" id="FungiDB:I7I53_11264"/>
<protein>
    <submittedName>
        <fullName evidence="2">Uncharacterized protein</fullName>
    </submittedName>
</protein>
<feature type="region of interest" description="Disordered" evidence="1">
    <location>
        <begin position="48"/>
        <end position="72"/>
    </location>
</feature>
<name>A0A8A1L803_AJEC8</name>
<evidence type="ECO:0000313" key="3">
    <source>
        <dbReference type="Proteomes" id="UP000663419"/>
    </source>
</evidence>
<dbReference type="Proteomes" id="UP000663419">
    <property type="component" value="Chromosome 1"/>
</dbReference>